<evidence type="ECO:0000256" key="5">
    <source>
        <dbReference type="ARBA" id="ARBA00023163"/>
    </source>
</evidence>
<gene>
    <name evidence="6" type="ORF">Cspa_c51030</name>
</gene>
<evidence type="ECO:0000256" key="3">
    <source>
        <dbReference type="ARBA" id="ARBA00023082"/>
    </source>
</evidence>
<dbReference type="InterPro" id="IPR036388">
    <property type="entry name" value="WH-like_DNA-bd_sf"/>
</dbReference>
<dbReference type="NCBIfam" id="TIGR02937">
    <property type="entry name" value="sigma70-ECF"/>
    <property type="match status" value="1"/>
</dbReference>
<accession>M1MLQ6</accession>
<protein>
    <submittedName>
        <fullName evidence="6">RNA polymerase sigma factor, sigma-70 family</fullName>
    </submittedName>
</protein>
<proteinExistence type="inferred from homology"/>
<dbReference type="InterPro" id="IPR039425">
    <property type="entry name" value="RNA_pol_sigma-70-like"/>
</dbReference>
<dbReference type="SUPFAM" id="SSF88659">
    <property type="entry name" value="Sigma3 and sigma4 domains of RNA polymerase sigma factors"/>
    <property type="match status" value="1"/>
</dbReference>
<dbReference type="AlphaFoldDB" id="M1MLQ6"/>
<dbReference type="STRING" id="36745.CLSAP_48600"/>
<dbReference type="RefSeq" id="WP_015395162.1">
    <property type="nucleotide sequence ID" value="NC_020291.1"/>
</dbReference>
<dbReference type="GO" id="GO:0006352">
    <property type="term" value="P:DNA-templated transcription initiation"/>
    <property type="evidence" value="ECO:0007669"/>
    <property type="project" value="InterPro"/>
</dbReference>
<dbReference type="InterPro" id="IPR013325">
    <property type="entry name" value="RNA_pol_sigma_r2"/>
</dbReference>
<dbReference type="InterPro" id="IPR014284">
    <property type="entry name" value="RNA_pol_sigma-70_dom"/>
</dbReference>
<dbReference type="HOGENOM" id="CLU_047691_9_7_9"/>
<reference evidence="6 7" key="1">
    <citation type="submission" date="2013-02" db="EMBL/GenBank/DDBJ databases">
        <title>Genome sequence of Clostridium saccharoperbutylacetonicum N1-4(HMT).</title>
        <authorList>
            <person name="Poehlein A."/>
            <person name="Daniel R."/>
        </authorList>
    </citation>
    <scope>NUCLEOTIDE SEQUENCE [LARGE SCALE GENOMIC DNA]</scope>
    <source>
        <strain evidence="7">N1-4(HMT)</strain>
    </source>
</reference>
<keyword evidence="4" id="KW-0238">DNA-binding</keyword>
<name>M1MLQ6_9CLOT</name>
<dbReference type="SUPFAM" id="SSF88946">
    <property type="entry name" value="Sigma2 domain of RNA polymerase sigma factors"/>
    <property type="match status" value="1"/>
</dbReference>
<keyword evidence="7" id="KW-1185">Reference proteome</keyword>
<evidence type="ECO:0000313" key="7">
    <source>
        <dbReference type="Proteomes" id="UP000011728"/>
    </source>
</evidence>
<dbReference type="eggNOG" id="COG1595">
    <property type="taxonomic scope" value="Bacteria"/>
</dbReference>
<sequence length="187" mass="22438">MKDDELVKGLILRDVDSFNELINVYSKDILKGISYVLRDSQDKEYIEECFDDVVMQIMEKSNTFKFECSFKGWIMCISKNKALDYKRRIKKYYSTIELNENIREDSCLEDEYIQKESISEFNKIVNKLGAVDKTLFVKKYVLENSTKELCEYYFISEEVLYKRLSRLRKKLRELFKNMKFGGENIYE</sequence>
<dbReference type="OrthoDB" id="9784984at2"/>
<evidence type="ECO:0000313" key="6">
    <source>
        <dbReference type="EMBL" id="AGF58854.1"/>
    </source>
</evidence>
<dbReference type="Proteomes" id="UP000011728">
    <property type="component" value="Chromosome"/>
</dbReference>
<dbReference type="InterPro" id="IPR013324">
    <property type="entry name" value="RNA_pol_sigma_r3/r4-like"/>
</dbReference>
<dbReference type="Gene3D" id="1.10.1740.10">
    <property type="match status" value="1"/>
</dbReference>
<dbReference type="EMBL" id="CP004121">
    <property type="protein sequence ID" value="AGF58854.1"/>
    <property type="molecule type" value="Genomic_DNA"/>
</dbReference>
<dbReference type="GO" id="GO:0003677">
    <property type="term" value="F:DNA binding"/>
    <property type="evidence" value="ECO:0007669"/>
    <property type="project" value="UniProtKB-KW"/>
</dbReference>
<evidence type="ECO:0000256" key="4">
    <source>
        <dbReference type="ARBA" id="ARBA00023125"/>
    </source>
</evidence>
<dbReference type="PANTHER" id="PTHR43133">
    <property type="entry name" value="RNA POLYMERASE ECF-TYPE SIGMA FACTO"/>
    <property type="match status" value="1"/>
</dbReference>
<dbReference type="GO" id="GO:0016987">
    <property type="term" value="F:sigma factor activity"/>
    <property type="evidence" value="ECO:0007669"/>
    <property type="project" value="UniProtKB-KW"/>
</dbReference>
<keyword evidence="3" id="KW-0731">Sigma factor</keyword>
<dbReference type="PATRIC" id="fig|931276.5.peg.5153"/>
<dbReference type="KEGG" id="csr:Cspa_c51030"/>
<evidence type="ECO:0000256" key="1">
    <source>
        <dbReference type="ARBA" id="ARBA00010641"/>
    </source>
</evidence>
<dbReference type="PANTHER" id="PTHR43133:SF8">
    <property type="entry name" value="RNA POLYMERASE SIGMA FACTOR HI_1459-RELATED"/>
    <property type="match status" value="1"/>
</dbReference>
<comment type="similarity">
    <text evidence="1">Belongs to the sigma-70 factor family. ECF subfamily.</text>
</comment>
<dbReference type="Gene3D" id="1.10.10.10">
    <property type="entry name" value="Winged helix-like DNA-binding domain superfamily/Winged helix DNA-binding domain"/>
    <property type="match status" value="1"/>
</dbReference>
<organism evidence="6 7">
    <name type="scientific">Clostridium saccharoperbutylacetonicum N1-4(HMT)</name>
    <dbReference type="NCBI Taxonomy" id="931276"/>
    <lineage>
        <taxon>Bacteria</taxon>
        <taxon>Bacillati</taxon>
        <taxon>Bacillota</taxon>
        <taxon>Clostridia</taxon>
        <taxon>Eubacteriales</taxon>
        <taxon>Clostridiaceae</taxon>
        <taxon>Clostridium</taxon>
    </lineage>
</organism>
<keyword evidence="2" id="KW-0805">Transcription regulation</keyword>
<evidence type="ECO:0000256" key="2">
    <source>
        <dbReference type="ARBA" id="ARBA00023015"/>
    </source>
</evidence>
<keyword evidence="5" id="KW-0804">Transcription</keyword>